<gene>
    <name evidence="1" type="ORF">BSTOLATCC_MIC36423</name>
</gene>
<proteinExistence type="predicted"/>
<dbReference type="EMBL" id="CAJZBQ010000036">
    <property type="protein sequence ID" value="CAG9324637.1"/>
    <property type="molecule type" value="Genomic_DNA"/>
</dbReference>
<accession>A0AAU9JCH7</accession>
<organism evidence="1 2">
    <name type="scientific">Blepharisma stoltei</name>
    <dbReference type="NCBI Taxonomy" id="1481888"/>
    <lineage>
        <taxon>Eukaryota</taxon>
        <taxon>Sar</taxon>
        <taxon>Alveolata</taxon>
        <taxon>Ciliophora</taxon>
        <taxon>Postciliodesmatophora</taxon>
        <taxon>Heterotrichea</taxon>
        <taxon>Heterotrichida</taxon>
        <taxon>Blepharismidae</taxon>
        <taxon>Blepharisma</taxon>
    </lineage>
</organism>
<reference evidence="1" key="1">
    <citation type="submission" date="2021-09" db="EMBL/GenBank/DDBJ databases">
        <authorList>
            <consortium name="AG Swart"/>
            <person name="Singh M."/>
            <person name="Singh A."/>
            <person name="Seah K."/>
            <person name="Emmerich C."/>
        </authorList>
    </citation>
    <scope>NUCLEOTIDE SEQUENCE</scope>
    <source>
        <strain evidence="1">ATCC30299</strain>
    </source>
</reference>
<dbReference type="AlphaFoldDB" id="A0AAU9JCH7"/>
<protein>
    <submittedName>
        <fullName evidence="1">Uncharacterized protein</fullName>
    </submittedName>
</protein>
<name>A0AAU9JCH7_9CILI</name>
<evidence type="ECO:0000313" key="1">
    <source>
        <dbReference type="EMBL" id="CAG9324637.1"/>
    </source>
</evidence>
<keyword evidence="2" id="KW-1185">Reference proteome</keyword>
<evidence type="ECO:0000313" key="2">
    <source>
        <dbReference type="Proteomes" id="UP001162131"/>
    </source>
</evidence>
<sequence>MESGYRSTTVKKSFILNIPAIISDINKTPRNTKITRRKTAALSLPQLSNRKLLTIRNPLRTSKTMPICQTEKPFTRVNSPIANEAYLPYIYAQYGISVLKETNSLKSLCTFNERREACINLLKDETNENSLPEIIRRNTTTCCV</sequence>
<dbReference type="Proteomes" id="UP001162131">
    <property type="component" value="Unassembled WGS sequence"/>
</dbReference>
<comment type="caution">
    <text evidence="1">The sequence shown here is derived from an EMBL/GenBank/DDBJ whole genome shotgun (WGS) entry which is preliminary data.</text>
</comment>